<protein>
    <submittedName>
        <fullName evidence="1">Uncharacterized protein</fullName>
    </submittedName>
</protein>
<dbReference type="EMBL" id="JANQBD010000021">
    <property type="protein sequence ID" value="MCR8634697.1"/>
    <property type="molecule type" value="Genomic_DNA"/>
</dbReference>
<organism evidence="1 2">
    <name type="scientific">Paenibacillus radicis</name>
    <name type="common">ex Xue et al. 2023</name>
    <dbReference type="NCBI Taxonomy" id="2972489"/>
    <lineage>
        <taxon>Bacteria</taxon>
        <taxon>Bacillati</taxon>
        <taxon>Bacillota</taxon>
        <taxon>Bacilli</taxon>
        <taxon>Bacillales</taxon>
        <taxon>Paenibacillaceae</taxon>
        <taxon>Paenibacillus</taxon>
    </lineage>
</organism>
<accession>A0ABT1YNE8</accession>
<comment type="caution">
    <text evidence="1">The sequence shown here is derived from an EMBL/GenBank/DDBJ whole genome shotgun (WGS) entry which is preliminary data.</text>
</comment>
<keyword evidence="2" id="KW-1185">Reference proteome</keyword>
<evidence type="ECO:0000313" key="1">
    <source>
        <dbReference type="EMBL" id="MCR8634697.1"/>
    </source>
</evidence>
<reference evidence="1 2" key="1">
    <citation type="submission" date="2022-08" db="EMBL/GenBank/DDBJ databases">
        <title>Paenibacillus endoradicis sp. nov., Paenibacillus radicibacter sp. nov and Paenibacillus pararadicis sp. nov., three cold-adapted plant growth-promoting bacteria isolated from root of Larix gmelinii in Great Khingan.</title>
        <authorList>
            <person name="Xue H."/>
        </authorList>
    </citation>
    <scope>NUCLEOTIDE SEQUENCE [LARGE SCALE GENOMIC DNA]</scope>
    <source>
        <strain evidence="1 2">N5-1-1-5</strain>
    </source>
</reference>
<dbReference type="RefSeq" id="WP_258216248.1">
    <property type="nucleotide sequence ID" value="NZ_JANQBD010000021.1"/>
</dbReference>
<dbReference type="Proteomes" id="UP001300012">
    <property type="component" value="Unassembled WGS sequence"/>
</dbReference>
<evidence type="ECO:0000313" key="2">
    <source>
        <dbReference type="Proteomes" id="UP001300012"/>
    </source>
</evidence>
<gene>
    <name evidence="1" type="ORF">NV381_26205</name>
</gene>
<name>A0ABT1YNE8_9BACL</name>
<sequence>MGLAGIYGANFAFAPSFWDITGKAPSKIGNIGSFFCEEED</sequence>
<proteinExistence type="predicted"/>